<evidence type="ECO:0000256" key="5">
    <source>
        <dbReference type="ARBA" id="ARBA00022989"/>
    </source>
</evidence>
<evidence type="ECO:0000259" key="8">
    <source>
        <dbReference type="PROSITE" id="PS50850"/>
    </source>
</evidence>
<dbReference type="InterPro" id="IPR010290">
    <property type="entry name" value="TM_effector"/>
</dbReference>
<keyword evidence="10" id="KW-1185">Reference proteome</keyword>
<keyword evidence="3" id="KW-1003">Cell membrane</keyword>
<feature type="domain" description="Major facilitator superfamily (MFS) profile" evidence="8">
    <location>
        <begin position="239"/>
        <end position="423"/>
    </location>
</feature>
<dbReference type="PROSITE" id="PS50850">
    <property type="entry name" value="MFS"/>
    <property type="match status" value="1"/>
</dbReference>
<organism evidence="9 10">
    <name type="scientific">Paenibacillus uliginis N3/975</name>
    <dbReference type="NCBI Taxonomy" id="1313296"/>
    <lineage>
        <taxon>Bacteria</taxon>
        <taxon>Bacillati</taxon>
        <taxon>Bacillota</taxon>
        <taxon>Bacilli</taxon>
        <taxon>Bacillales</taxon>
        <taxon>Paenibacillaceae</taxon>
        <taxon>Paenibacillus</taxon>
    </lineage>
</organism>
<keyword evidence="5 7" id="KW-1133">Transmembrane helix</keyword>
<keyword evidence="2" id="KW-0813">Transport</keyword>
<feature type="transmembrane region" description="Helical" evidence="7">
    <location>
        <begin position="397"/>
        <end position="415"/>
    </location>
</feature>
<evidence type="ECO:0000256" key="7">
    <source>
        <dbReference type="SAM" id="Phobius"/>
    </source>
</evidence>
<dbReference type="Gene3D" id="1.20.1250.20">
    <property type="entry name" value="MFS general substrate transporter like domains"/>
    <property type="match status" value="1"/>
</dbReference>
<evidence type="ECO:0000313" key="9">
    <source>
        <dbReference type="EMBL" id="SMF82282.1"/>
    </source>
</evidence>
<dbReference type="RefSeq" id="WP_208919062.1">
    <property type="nucleotide sequence ID" value="NZ_LT840184.1"/>
</dbReference>
<feature type="transmembrane region" description="Helical" evidence="7">
    <location>
        <begin position="305"/>
        <end position="329"/>
    </location>
</feature>
<dbReference type="AlphaFoldDB" id="A0A1X7H9P3"/>
<evidence type="ECO:0000256" key="2">
    <source>
        <dbReference type="ARBA" id="ARBA00022448"/>
    </source>
</evidence>
<accession>A0A1X7H9P3</accession>
<comment type="subcellular location">
    <subcellularLocation>
        <location evidence="1">Cell membrane</location>
        <topology evidence="1">Multi-pass membrane protein</topology>
    </subcellularLocation>
</comment>
<dbReference type="InterPro" id="IPR020846">
    <property type="entry name" value="MFS_dom"/>
</dbReference>
<evidence type="ECO:0000256" key="1">
    <source>
        <dbReference type="ARBA" id="ARBA00004651"/>
    </source>
</evidence>
<feature type="transmembrane region" description="Helical" evidence="7">
    <location>
        <begin position="165"/>
        <end position="198"/>
    </location>
</feature>
<feature type="transmembrane region" description="Helical" evidence="7">
    <location>
        <begin position="271"/>
        <end position="293"/>
    </location>
</feature>
<dbReference type="SUPFAM" id="SSF103473">
    <property type="entry name" value="MFS general substrate transporter"/>
    <property type="match status" value="1"/>
</dbReference>
<dbReference type="PANTHER" id="PTHR23513">
    <property type="entry name" value="INTEGRAL MEMBRANE EFFLUX PROTEIN-RELATED"/>
    <property type="match status" value="1"/>
</dbReference>
<reference evidence="9 10" key="1">
    <citation type="submission" date="2017-04" db="EMBL/GenBank/DDBJ databases">
        <authorList>
            <person name="Afonso C.L."/>
            <person name="Miller P.J."/>
            <person name="Scott M.A."/>
            <person name="Spackman E."/>
            <person name="Goraichik I."/>
            <person name="Dimitrov K.M."/>
            <person name="Suarez D.L."/>
            <person name="Swayne D.E."/>
        </authorList>
    </citation>
    <scope>NUCLEOTIDE SEQUENCE [LARGE SCALE GENOMIC DNA]</scope>
    <source>
        <strain evidence="9 10">N3/975</strain>
    </source>
</reference>
<dbReference type="Pfam" id="PF05977">
    <property type="entry name" value="MFS_3"/>
    <property type="match status" value="1"/>
</dbReference>
<proteinExistence type="predicted"/>
<feature type="transmembrane region" description="Helical" evidence="7">
    <location>
        <begin position="21"/>
        <end position="42"/>
    </location>
</feature>
<feature type="transmembrane region" description="Helical" evidence="7">
    <location>
        <begin position="335"/>
        <end position="356"/>
    </location>
</feature>
<evidence type="ECO:0000256" key="3">
    <source>
        <dbReference type="ARBA" id="ARBA00022475"/>
    </source>
</evidence>
<gene>
    <name evidence="9" type="ORF">SAMN05661091_2149</name>
</gene>
<feature type="transmembrane region" description="Helical" evidence="7">
    <location>
        <begin position="368"/>
        <end position="391"/>
    </location>
</feature>
<dbReference type="GO" id="GO:0005886">
    <property type="term" value="C:plasma membrane"/>
    <property type="evidence" value="ECO:0007669"/>
    <property type="project" value="UniProtKB-SubCell"/>
</dbReference>
<keyword evidence="6 7" id="KW-0472">Membrane</keyword>
<name>A0A1X7H9P3_9BACL</name>
<feature type="transmembrane region" description="Helical" evidence="7">
    <location>
        <begin position="54"/>
        <end position="78"/>
    </location>
</feature>
<feature type="transmembrane region" description="Helical" evidence="7">
    <location>
        <begin position="85"/>
        <end position="106"/>
    </location>
</feature>
<dbReference type="GO" id="GO:0022857">
    <property type="term" value="F:transmembrane transporter activity"/>
    <property type="evidence" value="ECO:0007669"/>
    <property type="project" value="InterPro"/>
</dbReference>
<sequence length="423" mass="46081">MQNTAVIEKQGFRQLIKIRPYMMYMLAQIISRFGDSVDSIAYSWMVYTITGSELLMGSLFAFNYLPGLIFSLFTGVFVDRWSKKLVLIVTYTGRGIIVTLTALMYATDQIQVWHLFLFTFMNSTLECFSRPAEVSLVPRLLPKEKLLAGNSFSSSVSKTSELIGISIAGALIAFIGIAGTIAIDALTFILSAVIIGFIPNPEADEKRVLDQETSQQPQPKSVLGDMKEALSFIRKHSLLLTTTFLATFINFCLTPLNVLQPIYVRETLGGGAGGMSVLGTALMLGMIAGGIWMGNYGSKFRKSSLILTGTLLLGTGYALMSLPAVLPYFQMEVASVSFLITGFAVTLASTPVSTYLMEVTPREMLGRIGSLLAVMCTAAMPLGSFLTGLAAKHSSPQILYLVMGLLVIIPIFFLFGKKSFRAI</sequence>
<evidence type="ECO:0000313" key="10">
    <source>
        <dbReference type="Proteomes" id="UP000192940"/>
    </source>
</evidence>
<dbReference type="CDD" id="cd06173">
    <property type="entry name" value="MFS_MefA_like"/>
    <property type="match status" value="1"/>
</dbReference>
<evidence type="ECO:0000256" key="6">
    <source>
        <dbReference type="ARBA" id="ARBA00023136"/>
    </source>
</evidence>
<dbReference type="Proteomes" id="UP000192940">
    <property type="component" value="Chromosome I"/>
</dbReference>
<keyword evidence="4 7" id="KW-0812">Transmembrane</keyword>
<dbReference type="InterPro" id="IPR036259">
    <property type="entry name" value="MFS_trans_sf"/>
</dbReference>
<dbReference type="PANTHER" id="PTHR23513:SF6">
    <property type="entry name" value="MAJOR FACILITATOR SUPERFAMILY ASSOCIATED DOMAIN-CONTAINING PROTEIN"/>
    <property type="match status" value="1"/>
</dbReference>
<feature type="transmembrane region" description="Helical" evidence="7">
    <location>
        <begin position="237"/>
        <end position="259"/>
    </location>
</feature>
<dbReference type="EMBL" id="LT840184">
    <property type="protein sequence ID" value="SMF82282.1"/>
    <property type="molecule type" value="Genomic_DNA"/>
</dbReference>
<protein>
    <submittedName>
        <fullName evidence="9">MFS transporter, DHA3 family, macrolide efflux protein</fullName>
    </submittedName>
</protein>
<evidence type="ECO:0000256" key="4">
    <source>
        <dbReference type="ARBA" id="ARBA00022692"/>
    </source>
</evidence>
<dbReference type="STRING" id="1313296.SAMN05661091_2149"/>